<keyword evidence="2" id="KW-1185">Reference proteome</keyword>
<accession>A0A2G8SUG4</accession>
<name>A0A2G8SUG4_9APHY</name>
<dbReference type="EMBL" id="AYKW01000001">
    <property type="protein sequence ID" value="PIL37416.1"/>
    <property type="molecule type" value="Genomic_DNA"/>
</dbReference>
<dbReference type="OrthoDB" id="2745708at2759"/>
<sequence length="98" mass="10145">MPKGKKPPSVKEYLDDIDPSKITTGLWVPAKQWNRLHGDGKSGTGGTYHIETIHGSDGVYKAKVVGPGGAASVEVQWAAATNPPPDAAAVIAALKAKA</sequence>
<evidence type="ECO:0000313" key="1">
    <source>
        <dbReference type="EMBL" id="PIL37416.1"/>
    </source>
</evidence>
<dbReference type="AlphaFoldDB" id="A0A2G8SUG4"/>
<gene>
    <name evidence="1" type="ORF">GSI_01110</name>
</gene>
<organism evidence="1 2">
    <name type="scientific">Ganoderma sinense ZZ0214-1</name>
    <dbReference type="NCBI Taxonomy" id="1077348"/>
    <lineage>
        <taxon>Eukaryota</taxon>
        <taxon>Fungi</taxon>
        <taxon>Dikarya</taxon>
        <taxon>Basidiomycota</taxon>
        <taxon>Agaricomycotina</taxon>
        <taxon>Agaricomycetes</taxon>
        <taxon>Polyporales</taxon>
        <taxon>Polyporaceae</taxon>
        <taxon>Ganoderma</taxon>
    </lineage>
</organism>
<proteinExistence type="predicted"/>
<evidence type="ECO:0000313" key="2">
    <source>
        <dbReference type="Proteomes" id="UP000230002"/>
    </source>
</evidence>
<dbReference type="Proteomes" id="UP000230002">
    <property type="component" value="Unassembled WGS sequence"/>
</dbReference>
<reference evidence="1 2" key="1">
    <citation type="journal article" date="2015" name="Sci. Rep.">
        <title>Chromosome-level genome map provides insights into diverse defense mechanisms in the medicinal fungus Ganoderma sinense.</title>
        <authorList>
            <person name="Zhu Y."/>
            <person name="Xu J."/>
            <person name="Sun C."/>
            <person name="Zhou S."/>
            <person name="Xu H."/>
            <person name="Nelson D.R."/>
            <person name="Qian J."/>
            <person name="Song J."/>
            <person name="Luo H."/>
            <person name="Xiang L."/>
            <person name="Li Y."/>
            <person name="Xu Z."/>
            <person name="Ji A."/>
            <person name="Wang L."/>
            <person name="Lu S."/>
            <person name="Hayward A."/>
            <person name="Sun W."/>
            <person name="Li X."/>
            <person name="Schwartz D.C."/>
            <person name="Wang Y."/>
            <person name="Chen S."/>
        </authorList>
    </citation>
    <scope>NUCLEOTIDE SEQUENCE [LARGE SCALE GENOMIC DNA]</scope>
    <source>
        <strain evidence="1 2">ZZ0214-1</strain>
    </source>
</reference>
<comment type="caution">
    <text evidence="1">The sequence shown here is derived from an EMBL/GenBank/DDBJ whole genome shotgun (WGS) entry which is preliminary data.</text>
</comment>
<protein>
    <submittedName>
        <fullName evidence="1">Uncharacterized protein</fullName>
    </submittedName>
</protein>